<reference evidence="2 3" key="1">
    <citation type="submission" date="2006-03" db="EMBL/GenBank/DDBJ databases">
        <title>Complete sequence of Shewanella denitrificans OS217.</title>
        <authorList>
            <consortium name="US DOE Joint Genome Institute"/>
            <person name="Copeland A."/>
            <person name="Lucas S."/>
            <person name="Lapidus A."/>
            <person name="Barry K."/>
            <person name="Detter J.C."/>
            <person name="Glavina del Rio T."/>
            <person name="Hammon N."/>
            <person name="Israni S."/>
            <person name="Dalin E."/>
            <person name="Tice H."/>
            <person name="Pitluck S."/>
            <person name="Brettin T."/>
            <person name="Bruce D."/>
            <person name="Han C."/>
            <person name="Tapia R."/>
            <person name="Gilna P."/>
            <person name="Kiss H."/>
            <person name="Schmutz J."/>
            <person name="Larimer F."/>
            <person name="Land M."/>
            <person name="Hauser L."/>
            <person name="Kyrpides N."/>
            <person name="Lykidis A."/>
            <person name="Richardson P."/>
        </authorList>
    </citation>
    <scope>NUCLEOTIDE SEQUENCE [LARGE SCALE GENOMIC DNA]</scope>
    <source>
        <strain evidence="3">OS217 / ATCC BAA-1090 / DSM 15013</strain>
    </source>
</reference>
<feature type="transmembrane region" description="Helical" evidence="1">
    <location>
        <begin position="319"/>
        <end position="342"/>
    </location>
</feature>
<dbReference type="Pfam" id="PF00873">
    <property type="entry name" value="ACR_tran"/>
    <property type="match status" value="1"/>
</dbReference>
<feature type="transmembrane region" description="Helical" evidence="1">
    <location>
        <begin position="420"/>
        <end position="440"/>
    </location>
</feature>
<feature type="transmembrane region" description="Helical" evidence="1">
    <location>
        <begin position="507"/>
        <end position="531"/>
    </location>
</feature>
<dbReference type="GO" id="GO:0042910">
    <property type="term" value="F:xenobiotic transmembrane transporter activity"/>
    <property type="evidence" value="ECO:0007669"/>
    <property type="project" value="TreeGrafter"/>
</dbReference>
<feature type="transmembrane region" description="Helical" evidence="1">
    <location>
        <begin position="930"/>
        <end position="949"/>
    </location>
</feature>
<dbReference type="SUPFAM" id="SSF82693">
    <property type="entry name" value="Multidrug efflux transporter AcrB pore domain, PN1, PN2, PC1 and PC2 subdomains"/>
    <property type="match status" value="2"/>
</dbReference>
<dbReference type="Gene3D" id="1.20.1640.10">
    <property type="entry name" value="Multidrug efflux transporter AcrB transmembrane domain"/>
    <property type="match status" value="2"/>
</dbReference>
<dbReference type="Gene3D" id="3.30.2090.10">
    <property type="entry name" value="Multidrug efflux transporter AcrB TolC docking domain, DN and DC subdomains"/>
    <property type="match status" value="2"/>
</dbReference>
<dbReference type="SUPFAM" id="SSF82714">
    <property type="entry name" value="Multidrug efflux transporter AcrB TolC docking domain, DN and DC subdomains"/>
    <property type="match status" value="1"/>
</dbReference>
<name>Q12Q32_SHEDO</name>
<sequence length="1009" mass="111229">MVVILCVLTVFLGVLCAYNNKIQLLPNVEPPKISFFVIWPGASENFLITDVVQPYEEAILGRLERLESLKVTTRPERASFEVTFSFGTNLEEAESKLAALLSRARTLPLNVKPLTFHHGGTNVSNRVVGSYFITSESSEFSPKQLSVISNLAKQKFKLLPGVESVELNPALESQLQIRLDMNKLYQLNLSFDAIRQIVGGLLTQPVIQLYENERVITAKFKPTTLLEDIRQIPIAHVDGVSILLQDVAQVEVGPITQTAVSRFNGQEAIAMRILRYADANLIEVQKKVDEVLAQEAVTLDSAGLIYNLSFDTSIFIERAIFWIIGSLATGFILTTFVSYCFFRRFKPTILATLVILLSTCGVLIVLYLTKTSINVISLAGITFATGMFVDGVLIIVEYLDRLKPDKRSSLERTRSSLNKLVPALLVSTITTVIVFIPIIFSQGAESQLFKGLSLVIASGLLFALFFTVLLVPFFAEYFGQPEPRSEIAFPFVTNAVRSLIKSKRSSVFFVIFLVGGSLLSLSIFIPSLSYLPSVKRDTVDVYIPLSGDLRIETVQHNIVGPINDILQAVPSEIIVKNNYVIAWPHFATAAVRLNDSKQIPALIPYLQQSLKEHLPSNRVLVLQGELLGGLESANDIEINLYVSDQQWLAENISIVRNIIESALPDISIRVIPDVERFVKEYEFSPNLLSLRDSGITNDELTNLFRTIGKSDFIGKWKSDDEVVNAYITIEDNYQDVANIPYVSRNGVRTYMGSLTNIKTSDVLPSLNRLNGSAALTISLRPTSNERTVSSVLAVLEQDVAPAIRQLMGDKGYIGIEGSASSLSKTKWFLALLLFFIVLSFIVILAFLFRSIKLSMYVLLSLIPALAGGILAYNFLSFVTMSDFNVLTMLGFAIMLGIVANNSILLVDAANNVSAHCSDCDAILFAVNERVRAIVISSLTTVLGILPLLLFPSEASQLYQGIAAIIVGGIVVNLLTVLFLTAATIRIFGLERPTLGFPQNLEVEIVNKGL</sequence>
<evidence type="ECO:0000313" key="2">
    <source>
        <dbReference type="EMBL" id="ABE54444.1"/>
    </source>
</evidence>
<keyword evidence="1" id="KW-0812">Transmembrane</keyword>
<evidence type="ECO:0000313" key="3">
    <source>
        <dbReference type="Proteomes" id="UP000001982"/>
    </source>
</evidence>
<dbReference type="SUPFAM" id="SSF82866">
    <property type="entry name" value="Multidrug efflux transporter AcrB transmembrane domain"/>
    <property type="match status" value="2"/>
</dbReference>
<dbReference type="AlphaFoldDB" id="Q12Q32"/>
<dbReference type="GO" id="GO:0005886">
    <property type="term" value="C:plasma membrane"/>
    <property type="evidence" value="ECO:0007669"/>
    <property type="project" value="TreeGrafter"/>
</dbReference>
<dbReference type="Gene3D" id="3.30.70.1430">
    <property type="entry name" value="Multidrug efflux transporter AcrB pore domain"/>
    <property type="match status" value="2"/>
</dbReference>
<feature type="transmembrane region" description="Helical" evidence="1">
    <location>
        <begin position="961"/>
        <end position="984"/>
    </location>
</feature>
<keyword evidence="1" id="KW-0472">Membrane</keyword>
<dbReference type="PRINTS" id="PR00702">
    <property type="entry name" value="ACRIFLAVINRP"/>
</dbReference>
<dbReference type="KEGG" id="sdn:Sden_1158"/>
<dbReference type="PANTHER" id="PTHR32063">
    <property type="match status" value="1"/>
</dbReference>
<dbReference type="InterPro" id="IPR001036">
    <property type="entry name" value="Acrflvin-R"/>
</dbReference>
<gene>
    <name evidence="2" type="ordered locus">Sden_1158</name>
</gene>
<dbReference type="InterPro" id="IPR027463">
    <property type="entry name" value="AcrB_DN_DC_subdom"/>
</dbReference>
<dbReference type="Proteomes" id="UP000001982">
    <property type="component" value="Chromosome"/>
</dbReference>
<dbReference type="eggNOG" id="COG0841">
    <property type="taxonomic scope" value="Bacteria"/>
</dbReference>
<dbReference type="PANTHER" id="PTHR32063:SF0">
    <property type="entry name" value="SWARMING MOTILITY PROTEIN SWRC"/>
    <property type="match status" value="1"/>
</dbReference>
<dbReference type="Gene3D" id="3.30.70.1440">
    <property type="entry name" value="Multidrug efflux transporter AcrB pore domain"/>
    <property type="match status" value="1"/>
</dbReference>
<dbReference type="STRING" id="318161.Sden_1158"/>
<feature type="transmembrane region" description="Helical" evidence="1">
    <location>
        <begin position="827"/>
        <end position="848"/>
    </location>
</feature>
<evidence type="ECO:0000256" key="1">
    <source>
        <dbReference type="SAM" id="Phobius"/>
    </source>
</evidence>
<feature type="transmembrane region" description="Helical" evidence="1">
    <location>
        <begin position="887"/>
        <end position="909"/>
    </location>
</feature>
<dbReference type="Gene3D" id="3.30.70.1320">
    <property type="entry name" value="Multidrug efflux transporter AcrB pore domain like"/>
    <property type="match status" value="1"/>
</dbReference>
<feature type="transmembrane region" description="Helical" evidence="1">
    <location>
        <begin position="349"/>
        <end position="369"/>
    </location>
</feature>
<keyword evidence="3" id="KW-1185">Reference proteome</keyword>
<protein>
    <submittedName>
        <fullName evidence="2">Cation/multidrug efflux pump-like protein</fullName>
    </submittedName>
</protein>
<accession>Q12Q32</accession>
<dbReference type="HOGENOM" id="CLU_002755_1_2_6"/>
<feature type="transmembrane region" description="Helical" evidence="1">
    <location>
        <begin position="452"/>
        <end position="475"/>
    </location>
</feature>
<organism evidence="2 3">
    <name type="scientific">Shewanella denitrificans (strain OS217 / ATCC BAA-1090 / DSM 15013)</name>
    <dbReference type="NCBI Taxonomy" id="318161"/>
    <lineage>
        <taxon>Bacteria</taxon>
        <taxon>Pseudomonadati</taxon>
        <taxon>Pseudomonadota</taxon>
        <taxon>Gammaproteobacteria</taxon>
        <taxon>Alteromonadales</taxon>
        <taxon>Shewanellaceae</taxon>
        <taxon>Shewanella</taxon>
    </lineage>
</organism>
<proteinExistence type="predicted"/>
<dbReference type="EMBL" id="CP000302">
    <property type="protein sequence ID" value="ABE54444.1"/>
    <property type="molecule type" value="Genomic_DNA"/>
</dbReference>
<feature type="transmembrane region" description="Helical" evidence="1">
    <location>
        <begin position="855"/>
        <end position="875"/>
    </location>
</feature>
<feature type="transmembrane region" description="Helical" evidence="1">
    <location>
        <begin position="375"/>
        <end position="399"/>
    </location>
</feature>
<keyword evidence="1" id="KW-1133">Transmembrane helix</keyword>